<reference evidence="2" key="1">
    <citation type="journal article" date="2014" name="Int. J. Syst. Evol. Microbiol.">
        <title>Complete genome sequence of Corynebacterium casei LMG S-19264T (=DSM 44701T), isolated from a smear-ripened cheese.</title>
        <authorList>
            <consortium name="US DOE Joint Genome Institute (JGI-PGF)"/>
            <person name="Walter F."/>
            <person name="Albersmeier A."/>
            <person name="Kalinowski J."/>
            <person name="Ruckert C."/>
        </authorList>
    </citation>
    <scope>NUCLEOTIDE SEQUENCE</scope>
    <source>
        <strain evidence="2">JCM 3276</strain>
    </source>
</reference>
<keyword evidence="3" id="KW-1185">Reference proteome</keyword>
<reference evidence="2" key="2">
    <citation type="submission" date="2020-09" db="EMBL/GenBank/DDBJ databases">
        <authorList>
            <person name="Sun Q."/>
            <person name="Ohkuma M."/>
        </authorList>
    </citation>
    <scope>NUCLEOTIDE SEQUENCE</scope>
    <source>
        <strain evidence="2">JCM 3276</strain>
    </source>
</reference>
<feature type="region of interest" description="Disordered" evidence="1">
    <location>
        <begin position="64"/>
        <end position="90"/>
    </location>
</feature>
<evidence type="ECO:0000313" key="2">
    <source>
        <dbReference type="EMBL" id="GGS13171.1"/>
    </source>
</evidence>
<name>A0A918G1B4_9PSEU</name>
<dbReference type="AlphaFoldDB" id="A0A918G1B4"/>
<evidence type="ECO:0000313" key="3">
    <source>
        <dbReference type="Proteomes" id="UP000660680"/>
    </source>
</evidence>
<proteinExistence type="predicted"/>
<protein>
    <submittedName>
        <fullName evidence="2">Uncharacterized protein</fullName>
    </submittedName>
</protein>
<organism evidence="2 3">
    <name type="scientific">Actinokineospora fastidiosa</name>
    <dbReference type="NCBI Taxonomy" id="1816"/>
    <lineage>
        <taxon>Bacteria</taxon>
        <taxon>Bacillati</taxon>
        <taxon>Actinomycetota</taxon>
        <taxon>Actinomycetes</taxon>
        <taxon>Pseudonocardiales</taxon>
        <taxon>Pseudonocardiaceae</taxon>
        <taxon>Actinokineospora</taxon>
    </lineage>
</organism>
<sequence>MIDLPPPRDLPPHRHSRMRAAIVTAVDEPPRRRWVAPLATATGLTAAVAVAVWIVPTERAAPVGTATQPGITTTSTPLTNAPSSGFPGLSSEQVRAMERGCALSALGSDATPSTPGISDTPETVRLRNLLDDDAGRLALIVGNGLMVHCDVDAGGHYNGGFASFGSGRDDEPGAVTLDLATSSAGERALGRRGARVVAGRVLDDRIARVTVASDGRSADAVVANGTYLVRFVYPVDWAPTGLADVRVTAYDADGAVVASVIT</sequence>
<gene>
    <name evidence="2" type="ORF">GCM10010171_01130</name>
</gene>
<accession>A0A918G1B4</accession>
<dbReference type="EMBL" id="BMRB01000001">
    <property type="protein sequence ID" value="GGS13171.1"/>
    <property type="molecule type" value="Genomic_DNA"/>
</dbReference>
<dbReference type="RefSeq" id="WP_189208305.1">
    <property type="nucleotide sequence ID" value="NZ_BMRB01000001.1"/>
</dbReference>
<feature type="compositionally biased region" description="Polar residues" evidence="1">
    <location>
        <begin position="65"/>
        <end position="83"/>
    </location>
</feature>
<evidence type="ECO:0000256" key="1">
    <source>
        <dbReference type="SAM" id="MobiDB-lite"/>
    </source>
</evidence>
<dbReference type="Proteomes" id="UP000660680">
    <property type="component" value="Unassembled WGS sequence"/>
</dbReference>
<comment type="caution">
    <text evidence="2">The sequence shown here is derived from an EMBL/GenBank/DDBJ whole genome shotgun (WGS) entry which is preliminary data.</text>
</comment>